<accession>A0A6J3RCB6</accession>
<dbReference type="RefSeq" id="XP_033711517.1">
    <property type="nucleotide sequence ID" value="XM_033855626.1"/>
</dbReference>
<sequence length="194" mass="19624">MVTSAMLARAPGCPSPPASRRPSAPSAARSAAGAAAAPDPAQSQAGSARGPGGQSGPPGKDWRQRRRETGPGAAGWRPSCPAAATCSRAPGPDRYQIPRARKWTRAGQYGGREETERPAGGQAGLGGEGEGNCRSVTAIASGWRVQIGSRGRLPAVSFVPSDARPRLGPGGAPAPAPCLPPDEGSRLSVWGFVS</sequence>
<evidence type="ECO:0000313" key="3">
    <source>
        <dbReference type="RefSeq" id="XP_033711517.1"/>
    </source>
</evidence>
<dbReference type="RefSeq" id="XP_033711518.1">
    <property type="nucleotide sequence ID" value="XM_033855627.1"/>
</dbReference>
<organism evidence="2 4">
    <name type="scientific">Tursiops truncatus</name>
    <name type="common">Atlantic bottle-nosed dolphin</name>
    <name type="synonym">Delphinus truncatus</name>
    <dbReference type="NCBI Taxonomy" id="9739"/>
    <lineage>
        <taxon>Eukaryota</taxon>
        <taxon>Metazoa</taxon>
        <taxon>Chordata</taxon>
        <taxon>Craniata</taxon>
        <taxon>Vertebrata</taxon>
        <taxon>Euteleostomi</taxon>
        <taxon>Mammalia</taxon>
        <taxon>Eutheria</taxon>
        <taxon>Laurasiatheria</taxon>
        <taxon>Artiodactyla</taxon>
        <taxon>Whippomorpha</taxon>
        <taxon>Cetacea</taxon>
        <taxon>Odontoceti</taxon>
        <taxon>Delphinidae</taxon>
        <taxon>Tursiops</taxon>
    </lineage>
</organism>
<evidence type="ECO:0000313" key="2">
    <source>
        <dbReference type="Proteomes" id="UP000245320"/>
    </source>
</evidence>
<feature type="compositionally biased region" description="Low complexity" evidence="1">
    <location>
        <begin position="20"/>
        <end position="48"/>
    </location>
</feature>
<feature type="region of interest" description="Disordered" evidence="1">
    <location>
        <begin position="164"/>
        <end position="184"/>
    </location>
</feature>
<evidence type="ECO:0000256" key="1">
    <source>
        <dbReference type="SAM" id="MobiDB-lite"/>
    </source>
</evidence>
<reference evidence="3 4" key="1">
    <citation type="submission" date="2025-04" db="UniProtKB">
        <authorList>
            <consortium name="RefSeq"/>
        </authorList>
    </citation>
    <scope>IDENTIFICATION</scope>
    <source>
        <tissue evidence="3 4">Spleen</tissue>
    </source>
</reference>
<dbReference type="AlphaFoldDB" id="A0A6J3RCB6"/>
<keyword evidence="2" id="KW-1185">Reference proteome</keyword>
<evidence type="ECO:0000313" key="4">
    <source>
        <dbReference type="RefSeq" id="XP_033711518.1"/>
    </source>
</evidence>
<name>A0A6J3RCB6_TURTR</name>
<feature type="region of interest" description="Disordered" evidence="1">
    <location>
        <begin position="1"/>
        <end position="131"/>
    </location>
</feature>
<dbReference type="Proteomes" id="UP000245320">
    <property type="component" value="Chromosome 4"/>
</dbReference>
<feature type="compositionally biased region" description="Gly residues" evidence="1">
    <location>
        <begin position="121"/>
        <end position="130"/>
    </location>
</feature>
<gene>
    <name evidence="3 4" type="primary">LOC117312148</name>
</gene>
<protein>
    <submittedName>
        <fullName evidence="3 4">Translation initiation factor IF-2-like</fullName>
    </submittedName>
</protein>
<proteinExistence type="predicted"/>